<reference evidence="1" key="1">
    <citation type="submission" date="2013-08" db="EMBL/GenBank/DDBJ databases">
        <authorList>
            <person name="Mendez C."/>
            <person name="Richter M."/>
            <person name="Ferrer M."/>
            <person name="Sanchez J."/>
        </authorList>
    </citation>
    <scope>NUCLEOTIDE SEQUENCE</scope>
</reference>
<dbReference type="AlphaFoldDB" id="T0Z227"/>
<proteinExistence type="predicted"/>
<protein>
    <submittedName>
        <fullName evidence="1">ICC-like phosphoesterase</fullName>
    </submittedName>
</protein>
<gene>
    <name evidence="1" type="ORF">B1B_15870</name>
</gene>
<name>T0Z227_9ZZZZ</name>
<comment type="caution">
    <text evidence="1">The sequence shown here is derived from an EMBL/GenBank/DDBJ whole genome shotgun (WGS) entry which is preliminary data.</text>
</comment>
<sequence>EHPSISLRDDVGGVFKIHSFIYNQENRVLVTPSMSFFSSGSDVATSLVNDEHFTPSLKRVDASRFRIFGITEEFGLVDLGLLGDLKRFS</sequence>
<dbReference type="EMBL" id="AUZY01010556">
    <property type="protein sequence ID" value="EQD38302.1"/>
    <property type="molecule type" value="Genomic_DNA"/>
</dbReference>
<organism evidence="1">
    <name type="scientific">mine drainage metagenome</name>
    <dbReference type="NCBI Taxonomy" id="410659"/>
    <lineage>
        <taxon>unclassified sequences</taxon>
        <taxon>metagenomes</taxon>
        <taxon>ecological metagenomes</taxon>
    </lineage>
</organism>
<feature type="non-terminal residue" evidence="1">
    <location>
        <position position="1"/>
    </location>
</feature>
<reference evidence="1" key="2">
    <citation type="journal article" date="2014" name="ISME J.">
        <title>Microbial stratification in low pH oxic and suboxic macroscopic growths along an acid mine drainage.</title>
        <authorList>
            <person name="Mendez-Garcia C."/>
            <person name="Mesa V."/>
            <person name="Sprenger R.R."/>
            <person name="Richter M."/>
            <person name="Diez M.S."/>
            <person name="Solano J."/>
            <person name="Bargiela R."/>
            <person name="Golyshina O.V."/>
            <person name="Manteca A."/>
            <person name="Ramos J.L."/>
            <person name="Gallego J.R."/>
            <person name="Llorente I."/>
            <person name="Martins Dos Santos V.A."/>
            <person name="Jensen O.N."/>
            <person name="Pelaez A.I."/>
            <person name="Sanchez J."/>
            <person name="Ferrer M."/>
        </authorList>
    </citation>
    <scope>NUCLEOTIDE SEQUENCE</scope>
</reference>
<accession>T0Z227</accession>
<evidence type="ECO:0000313" key="1">
    <source>
        <dbReference type="EMBL" id="EQD38302.1"/>
    </source>
</evidence>